<dbReference type="EMBL" id="UYWX01002188">
    <property type="protein sequence ID" value="VDM22319.1"/>
    <property type="molecule type" value="Genomic_DNA"/>
</dbReference>
<dbReference type="AlphaFoldDB" id="A0A0R3WRB1"/>
<name>A0A0R3WRB1_HYDTA</name>
<organism evidence="5">
    <name type="scientific">Hydatigena taeniaeformis</name>
    <name type="common">Feline tapeworm</name>
    <name type="synonym">Taenia taeniaeformis</name>
    <dbReference type="NCBI Taxonomy" id="6205"/>
    <lineage>
        <taxon>Eukaryota</taxon>
        <taxon>Metazoa</taxon>
        <taxon>Spiralia</taxon>
        <taxon>Lophotrochozoa</taxon>
        <taxon>Platyhelminthes</taxon>
        <taxon>Cestoda</taxon>
        <taxon>Eucestoda</taxon>
        <taxon>Cyclophyllidea</taxon>
        <taxon>Taeniidae</taxon>
        <taxon>Hydatigera</taxon>
    </lineage>
</organism>
<sequence>MMHKPTFEATYKEDAKILHLVMHEPEVLGGSFGGFEVMKKSGDFDSQEPWQSVVNLTADVRKVEMEGLEPSLKYAVTVRGRVLPNGFSELADPLVFETMESVADAPIFTTPSVLLMNVLTIPRLDVSLPHNVKLHAISPFAVDMSWNPPVTSNGRIAGYTVEWYLNFTRQEDVHLTPSNMHTFNHLEPGQTVSATICARFKMETLVKFDYIGSSGDLKSASTPKQGMLKPTFEATYFADAFNLRLLIHEPRDVAGSFGGFEVLMKMSGSTLQKQWQSVANLTANEREYQIDKLESLATYAVTVRGRVLPDIVSTMADALVFEVVPADLTAPLDVSLHAIDLHTVKMAWSPPAKPTGRIIGYTIEWSLDYKWQKSINVASNNYYTFTNLKPQQTIFAAVYTRTQVAGTPDFVYVGGRSRFLTATTLLQQG</sequence>
<keyword evidence="4" id="KW-1185">Reference proteome</keyword>
<dbReference type="Pfam" id="PF00041">
    <property type="entry name" value="fn3"/>
    <property type="match status" value="2"/>
</dbReference>
<dbReference type="InterPro" id="IPR003961">
    <property type="entry name" value="FN3_dom"/>
</dbReference>
<dbReference type="InterPro" id="IPR036116">
    <property type="entry name" value="FN3_sf"/>
</dbReference>
<dbReference type="SUPFAM" id="SSF49265">
    <property type="entry name" value="Fibronectin type III"/>
    <property type="match status" value="2"/>
</dbReference>
<dbReference type="PANTHER" id="PTHR46708">
    <property type="entry name" value="TENASCIN"/>
    <property type="match status" value="1"/>
</dbReference>
<proteinExistence type="predicted"/>
<keyword evidence="1" id="KW-0677">Repeat</keyword>
<reference evidence="3 4" key="2">
    <citation type="submission" date="2018-11" db="EMBL/GenBank/DDBJ databases">
        <authorList>
            <consortium name="Pathogen Informatics"/>
        </authorList>
    </citation>
    <scope>NUCLEOTIDE SEQUENCE [LARGE SCALE GENOMIC DNA]</scope>
</reference>
<evidence type="ECO:0000256" key="1">
    <source>
        <dbReference type="ARBA" id="ARBA00022737"/>
    </source>
</evidence>
<evidence type="ECO:0000313" key="3">
    <source>
        <dbReference type="EMBL" id="VDM22319.1"/>
    </source>
</evidence>
<feature type="domain" description="Fibronectin type-III" evidence="2">
    <location>
        <begin position="128"/>
        <end position="225"/>
    </location>
</feature>
<dbReference type="SMART" id="SM00060">
    <property type="entry name" value="FN3"/>
    <property type="match status" value="2"/>
</dbReference>
<dbReference type="InterPro" id="IPR013783">
    <property type="entry name" value="Ig-like_fold"/>
</dbReference>
<dbReference type="InterPro" id="IPR050991">
    <property type="entry name" value="ECM_Regulatory_Proteins"/>
</dbReference>
<feature type="domain" description="Fibronectin type-III" evidence="2">
    <location>
        <begin position="330"/>
        <end position="427"/>
    </location>
</feature>
<dbReference type="OrthoDB" id="6274301at2759"/>
<dbReference type="PANTHER" id="PTHR46708:SF2">
    <property type="entry name" value="FIBRONECTIN TYPE-III DOMAIN-CONTAINING PROTEIN"/>
    <property type="match status" value="1"/>
</dbReference>
<evidence type="ECO:0000313" key="4">
    <source>
        <dbReference type="Proteomes" id="UP000274429"/>
    </source>
</evidence>
<dbReference type="STRING" id="6205.A0A0R3WRB1"/>
<dbReference type="Proteomes" id="UP000274429">
    <property type="component" value="Unassembled WGS sequence"/>
</dbReference>
<evidence type="ECO:0000313" key="5">
    <source>
        <dbReference type="WBParaSite" id="TTAC_0000330101-mRNA-1"/>
    </source>
</evidence>
<dbReference type="Gene3D" id="2.60.40.10">
    <property type="entry name" value="Immunoglobulins"/>
    <property type="match status" value="2"/>
</dbReference>
<dbReference type="PROSITE" id="PS50853">
    <property type="entry name" value="FN3"/>
    <property type="match status" value="2"/>
</dbReference>
<dbReference type="WBParaSite" id="TTAC_0000330101-mRNA-1">
    <property type="protein sequence ID" value="TTAC_0000330101-mRNA-1"/>
    <property type="gene ID" value="TTAC_0000330101"/>
</dbReference>
<evidence type="ECO:0000259" key="2">
    <source>
        <dbReference type="PROSITE" id="PS50853"/>
    </source>
</evidence>
<reference evidence="5" key="1">
    <citation type="submission" date="2017-02" db="UniProtKB">
        <authorList>
            <consortium name="WormBaseParasite"/>
        </authorList>
    </citation>
    <scope>IDENTIFICATION</scope>
</reference>
<dbReference type="CDD" id="cd00063">
    <property type="entry name" value="FN3"/>
    <property type="match status" value="3"/>
</dbReference>
<gene>
    <name evidence="3" type="ORF">TTAC_LOCUS3286</name>
</gene>
<protein>
    <submittedName>
        <fullName evidence="5">Fibronectin type-III domain-containing protein</fullName>
    </submittedName>
</protein>
<accession>A0A0R3WRB1</accession>